<dbReference type="Proteomes" id="UP000327044">
    <property type="component" value="Unassembled WGS sequence"/>
</dbReference>
<protein>
    <recommendedName>
        <fullName evidence="3">Retrotransposon gag domain-containing protein</fullName>
    </recommendedName>
</protein>
<proteinExistence type="predicted"/>
<dbReference type="EMBL" id="VVIM01000007">
    <property type="protein sequence ID" value="KAB0795961.1"/>
    <property type="molecule type" value="Genomic_DNA"/>
</dbReference>
<keyword evidence="2" id="KW-1185">Reference proteome</keyword>
<reference evidence="1 2" key="1">
    <citation type="journal article" date="2018" name="Elife">
        <title>Firefly genomes illuminate parallel origins of bioluminescence in beetles.</title>
        <authorList>
            <person name="Fallon T.R."/>
            <person name="Lower S.E."/>
            <person name="Chang C.H."/>
            <person name="Bessho-Uehara M."/>
            <person name="Martin G.J."/>
            <person name="Bewick A.J."/>
            <person name="Behringer M."/>
            <person name="Debat H.J."/>
            <person name="Wong I."/>
            <person name="Day J.C."/>
            <person name="Suvorov A."/>
            <person name="Silva C.J."/>
            <person name="Stanger-Hall K.F."/>
            <person name="Hall D.W."/>
            <person name="Schmitz R.J."/>
            <person name="Nelson D.R."/>
            <person name="Lewis S.M."/>
            <person name="Shigenobu S."/>
            <person name="Bybee S.M."/>
            <person name="Larracuente A.M."/>
            <person name="Oba Y."/>
            <person name="Weng J.K."/>
        </authorList>
    </citation>
    <scope>NUCLEOTIDE SEQUENCE [LARGE SCALE GENOMIC DNA]</scope>
    <source>
        <strain evidence="1">1611_PpyrPB1</strain>
        <tissue evidence="1">Whole body</tissue>
    </source>
</reference>
<evidence type="ECO:0000313" key="2">
    <source>
        <dbReference type="Proteomes" id="UP000327044"/>
    </source>
</evidence>
<dbReference type="PANTHER" id="PTHR11005">
    <property type="entry name" value="LYSOSOMAL ACID LIPASE-RELATED"/>
    <property type="match status" value="1"/>
</dbReference>
<dbReference type="AlphaFoldDB" id="A0A5N4AF77"/>
<dbReference type="InParanoid" id="A0A5N4AF77"/>
<name>A0A5N4AF77_PHOPY</name>
<organism evidence="1 2">
    <name type="scientific">Photinus pyralis</name>
    <name type="common">Common eastern firefly</name>
    <name type="synonym">Lampyris pyralis</name>
    <dbReference type="NCBI Taxonomy" id="7054"/>
    <lineage>
        <taxon>Eukaryota</taxon>
        <taxon>Metazoa</taxon>
        <taxon>Ecdysozoa</taxon>
        <taxon>Arthropoda</taxon>
        <taxon>Hexapoda</taxon>
        <taxon>Insecta</taxon>
        <taxon>Pterygota</taxon>
        <taxon>Neoptera</taxon>
        <taxon>Endopterygota</taxon>
        <taxon>Coleoptera</taxon>
        <taxon>Polyphaga</taxon>
        <taxon>Elateriformia</taxon>
        <taxon>Elateroidea</taxon>
        <taxon>Lampyridae</taxon>
        <taxon>Lampyrinae</taxon>
        <taxon>Photinus</taxon>
    </lineage>
</organism>
<gene>
    <name evidence="1" type="ORF">PPYR_10022</name>
</gene>
<accession>A0A5N4AF77</accession>
<evidence type="ECO:0008006" key="3">
    <source>
        <dbReference type="Google" id="ProtNLM"/>
    </source>
</evidence>
<comment type="caution">
    <text evidence="1">The sequence shown here is derived from an EMBL/GenBank/DDBJ whole genome shotgun (WGS) entry which is preliminary data.</text>
</comment>
<dbReference type="Gene3D" id="3.40.50.1820">
    <property type="entry name" value="alpha/beta hydrolase"/>
    <property type="match status" value="1"/>
</dbReference>
<evidence type="ECO:0000313" key="1">
    <source>
        <dbReference type="EMBL" id="KAB0795961.1"/>
    </source>
</evidence>
<sequence length="508" mass="57879">MPLIGTINSFNMKADNWILYEEQLEQFFVINDIKDTESCKKRVSALLSLIGHDTYRILRDLCTPTLPKESTYEQLCTLLRKHFSPTTSVFRERIEFYGARQEENETVNEWYARIHNLSTNCEFGNNLQDILRDKFVCGVLPGKIRDRICEEKPTTDFSKLLELALNKESTMLADSKNINTVAVRKKVNKTRGYEKQKRVESGARSGDSSKAASKWTCKCCGKQHTGNQILDEVNLFLSKVRGCSVVGYLTTGSDVNVDSVFDINDEPEKEVTTRLTIVLLILLCITKYTNYFGVYFFQYTTLMTALAPVAYTANSNHILYKILDSNLPLLQHLLDSYGVYQLLPHSQLLTLVGRILCNDYALTQPICETIVYLYAGYSTNFNTTLLPVILTNTPAGASMRMFYHYIQLAISGQFQMYDFGQQQNLIRYGQASPPKLDLTKVTLPSALYYSKQDALSAAKDVELLAADLRNLVRLHLVEGYSHLDYLWAKNVNVDLYQYVVETIKSYSI</sequence>
<dbReference type="SUPFAM" id="SSF53474">
    <property type="entry name" value="alpha/beta-Hydrolases"/>
    <property type="match status" value="1"/>
</dbReference>
<dbReference type="InterPro" id="IPR029058">
    <property type="entry name" value="AB_hydrolase_fold"/>
</dbReference>